<proteinExistence type="predicted"/>
<evidence type="ECO:0000256" key="2">
    <source>
        <dbReference type="ARBA" id="ARBA00023125"/>
    </source>
</evidence>
<keyword evidence="2" id="KW-0238">DNA-binding</keyword>
<keyword evidence="6" id="KW-1185">Reference proteome</keyword>
<reference evidence="5 6" key="1">
    <citation type="submission" date="2016-06" db="EMBL/GenBank/DDBJ databases">
        <authorList>
            <person name="Kjaerup R.B."/>
            <person name="Dalgaard T.S."/>
            <person name="Juul-Madsen H.R."/>
        </authorList>
    </citation>
    <scope>NUCLEOTIDE SEQUENCE [LARGE SCALE GENOMIC DNA]</scope>
    <source>
        <strain evidence="5">2</strain>
    </source>
</reference>
<evidence type="ECO:0000256" key="3">
    <source>
        <dbReference type="ARBA" id="ARBA00023163"/>
    </source>
</evidence>
<dbReference type="InterPro" id="IPR011991">
    <property type="entry name" value="ArsR-like_HTH"/>
</dbReference>
<organism evidence="5 6">
    <name type="scientific">Candidatus Propionivibrio aalborgensis</name>
    <dbReference type="NCBI Taxonomy" id="1860101"/>
    <lineage>
        <taxon>Bacteria</taxon>
        <taxon>Pseudomonadati</taxon>
        <taxon>Pseudomonadota</taxon>
        <taxon>Betaproteobacteria</taxon>
        <taxon>Rhodocyclales</taxon>
        <taxon>Rhodocyclaceae</taxon>
        <taxon>Propionivibrio</taxon>
    </lineage>
</organism>
<keyword evidence="3" id="KW-0804">Transcription</keyword>
<feature type="domain" description="HTH arsR-type" evidence="4">
    <location>
        <begin position="17"/>
        <end position="99"/>
    </location>
</feature>
<dbReference type="InterPro" id="IPR036390">
    <property type="entry name" value="WH_DNA-bd_sf"/>
</dbReference>
<dbReference type="PRINTS" id="PR00778">
    <property type="entry name" value="HTHARSR"/>
</dbReference>
<name>A0A1A8XVE8_9RHOO</name>
<dbReference type="GO" id="GO:0003700">
    <property type="term" value="F:DNA-binding transcription factor activity"/>
    <property type="evidence" value="ECO:0007669"/>
    <property type="project" value="InterPro"/>
</dbReference>
<dbReference type="EMBL" id="FLQY01000224">
    <property type="protein sequence ID" value="SBT09005.1"/>
    <property type="molecule type" value="Genomic_DNA"/>
</dbReference>
<dbReference type="AlphaFoldDB" id="A0A1A8XVE8"/>
<dbReference type="Gene3D" id="1.10.10.10">
    <property type="entry name" value="Winged helix-like DNA-binding domain superfamily/Winged helix DNA-binding domain"/>
    <property type="match status" value="1"/>
</dbReference>
<dbReference type="CDD" id="cd00090">
    <property type="entry name" value="HTH_ARSR"/>
    <property type="match status" value="1"/>
</dbReference>
<accession>A0A1A8XVE8</accession>
<dbReference type="InterPro" id="IPR001845">
    <property type="entry name" value="HTH_ArsR_DNA-bd_dom"/>
</dbReference>
<evidence type="ECO:0000313" key="6">
    <source>
        <dbReference type="Proteomes" id="UP000199600"/>
    </source>
</evidence>
<dbReference type="GO" id="GO:0003677">
    <property type="term" value="F:DNA binding"/>
    <property type="evidence" value="ECO:0007669"/>
    <property type="project" value="UniProtKB-KW"/>
</dbReference>
<gene>
    <name evidence="5" type="ORF">PROAA_300002</name>
</gene>
<dbReference type="Pfam" id="PF12840">
    <property type="entry name" value="HTH_20"/>
    <property type="match status" value="1"/>
</dbReference>
<evidence type="ECO:0000259" key="4">
    <source>
        <dbReference type="SMART" id="SM00418"/>
    </source>
</evidence>
<dbReference type="InterPro" id="IPR051081">
    <property type="entry name" value="HTH_MetalResp_TranReg"/>
</dbReference>
<dbReference type="SMART" id="SM00418">
    <property type="entry name" value="HTH_ARSR"/>
    <property type="match status" value="1"/>
</dbReference>
<dbReference type="InterPro" id="IPR036388">
    <property type="entry name" value="WH-like_DNA-bd_sf"/>
</dbReference>
<protein>
    <recommendedName>
        <fullName evidence="4">HTH arsR-type domain-containing protein</fullName>
    </recommendedName>
</protein>
<dbReference type="Proteomes" id="UP000199600">
    <property type="component" value="Unassembled WGS sequence"/>
</dbReference>
<keyword evidence="1" id="KW-0805">Transcription regulation</keyword>
<sequence>MSRPLAHPNSEDITVAGILHALADPVRLAIVNELLEAEAGLNCTQMTDRLEIEMPKSTCSQHYRILRESGLIVSERKGVELTSRVRLRELETQFPGLLQAILKAHERETTKTRRQ</sequence>
<dbReference type="PANTHER" id="PTHR33154">
    <property type="entry name" value="TRANSCRIPTIONAL REGULATOR, ARSR FAMILY"/>
    <property type="match status" value="1"/>
</dbReference>
<evidence type="ECO:0000313" key="5">
    <source>
        <dbReference type="EMBL" id="SBT09005.1"/>
    </source>
</evidence>
<dbReference type="RefSeq" id="WP_186411443.1">
    <property type="nucleotide sequence ID" value="NZ_FLQY01000224.1"/>
</dbReference>
<dbReference type="PANTHER" id="PTHR33154:SF12">
    <property type="entry name" value="TRANSCRIPTIONAL REGULATORY PROTEIN"/>
    <property type="match status" value="1"/>
</dbReference>
<dbReference type="SUPFAM" id="SSF46785">
    <property type="entry name" value="Winged helix' DNA-binding domain"/>
    <property type="match status" value="1"/>
</dbReference>
<evidence type="ECO:0000256" key="1">
    <source>
        <dbReference type="ARBA" id="ARBA00023015"/>
    </source>
</evidence>